<keyword evidence="2" id="KW-1185">Reference proteome</keyword>
<comment type="caution">
    <text evidence="1">The sequence shown here is derived from an EMBL/GenBank/DDBJ whole genome shotgun (WGS) entry which is preliminary data.</text>
</comment>
<evidence type="ECO:0000313" key="2">
    <source>
        <dbReference type="Proteomes" id="UP001177260"/>
    </source>
</evidence>
<proteinExistence type="predicted"/>
<evidence type="ECO:0000313" key="1">
    <source>
        <dbReference type="EMBL" id="KAK1142243.1"/>
    </source>
</evidence>
<protein>
    <submittedName>
        <fullName evidence="1">Uncharacterized protein</fullName>
    </submittedName>
</protein>
<reference evidence="1 2" key="1">
    <citation type="journal article" date="2023" name="ACS Omega">
        <title>Identification of the Neoaspergillic Acid Biosynthesis Gene Cluster by Establishing an In Vitro CRISPR-Ribonucleoprotein Genetic System in Aspergillus melleus.</title>
        <authorList>
            <person name="Yuan B."/>
            <person name="Grau M.F."/>
            <person name="Murata R.M."/>
            <person name="Torok T."/>
            <person name="Venkateswaran K."/>
            <person name="Stajich J.E."/>
            <person name="Wang C.C.C."/>
        </authorList>
    </citation>
    <scope>NUCLEOTIDE SEQUENCE [LARGE SCALE GENOMIC DNA]</scope>
    <source>
        <strain evidence="1 2">IMV 1140</strain>
    </source>
</reference>
<sequence>MFSYNQFQSHLEVARARWEKVQANIQAGKVTIDGDSLTISDVVAVAKAGCRPHLTKDPERIASINRSVSVMTDCLARGDFIYGVNTGFGGSADSRTTQVFTLQKSLLQFLQSGILTDGDIGDEGSALESHSMAPEWVKATMLVRCNSVARGHSAVSVASIKAILRLIRHRIVPVVPLRGTISASGDLMPLAYIVGAAEGNPGIFVQTGKSPERRFVTAQKALNAHKIPGITLGPKEALGLVNGTAAAAGLASLALYEAHQLAVLSQVVTAITVEAIAGSKNSFHPFIHLTRPHEGQMEAATNILAVLQGSHLAKGNEEVQTKYAGLIQDRYSIRTAAQWIGPQLEDLALADRQIDVELNSTTDNPLIDSSASRYYCGGNFQATSVTSAMEKTRLALQMLGKLLFAQCTEMIDPGLSNGLPTNLAADEPSVSFTMKGVDINMAAYMSELAYLANPVSSHVQTAEMHNQAVNSLAFVTARYTMKAVDLVSMMAACSLYVACQALDLRVLQLNFYGKIDTVLFGAMTFAFNDFLTTNEIEGLFKQVIVSIQATWPVTSRLDTKQRCRYVVDNSLPIVVREMAKIHPTGHPEVNRLVKIDQWRELAAHNLTLAYKEVFDEFCEEPNTHDYMGIGSKLVYVYIRRQLGIPFHQGFIEHLSCDENAANSLNGRGKKTIGAWISIIYDALRKDHMTGILLGALLARVED</sequence>
<accession>A0ACC3AX34</accession>
<organism evidence="1 2">
    <name type="scientific">Aspergillus melleus</name>
    <dbReference type="NCBI Taxonomy" id="138277"/>
    <lineage>
        <taxon>Eukaryota</taxon>
        <taxon>Fungi</taxon>
        <taxon>Dikarya</taxon>
        <taxon>Ascomycota</taxon>
        <taxon>Pezizomycotina</taxon>
        <taxon>Eurotiomycetes</taxon>
        <taxon>Eurotiomycetidae</taxon>
        <taxon>Eurotiales</taxon>
        <taxon>Aspergillaceae</taxon>
        <taxon>Aspergillus</taxon>
        <taxon>Aspergillus subgen. Circumdati</taxon>
    </lineage>
</organism>
<dbReference type="EMBL" id="JAOPJF010000052">
    <property type="protein sequence ID" value="KAK1142243.1"/>
    <property type="molecule type" value="Genomic_DNA"/>
</dbReference>
<gene>
    <name evidence="1" type="ORF">N8T08_007987</name>
</gene>
<dbReference type="Proteomes" id="UP001177260">
    <property type="component" value="Unassembled WGS sequence"/>
</dbReference>
<name>A0ACC3AX34_9EURO</name>